<organism evidence="1 2">
    <name type="scientific">Arsenicibacter rosenii</name>
    <dbReference type="NCBI Taxonomy" id="1750698"/>
    <lineage>
        <taxon>Bacteria</taxon>
        <taxon>Pseudomonadati</taxon>
        <taxon>Bacteroidota</taxon>
        <taxon>Cytophagia</taxon>
        <taxon>Cytophagales</taxon>
        <taxon>Spirosomataceae</taxon>
        <taxon>Arsenicibacter</taxon>
    </lineage>
</organism>
<keyword evidence="2" id="KW-1185">Reference proteome</keyword>
<evidence type="ECO:0000313" key="1">
    <source>
        <dbReference type="EMBL" id="OIN58558.1"/>
    </source>
</evidence>
<name>A0A1S2VL87_9BACT</name>
<sequence>MRPSWPPPKMPIVGVTGLTKIDMHRKNTQDKPLYRYSMETQGERKGADYHRATSENIVFIFFVV</sequence>
<proteinExistence type="predicted"/>
<dbReference type="AlphaFoldDB" id="A0A1S2VL87"/>
<comment type="caution">
    <text evidence="1">The sequence shown here is derived from an EMBL/GenBank/DDBJ whole genome shotgun (WGS) entry which is preliminary data.</text>
</comment>
<evidence type="ECO:0000313" key="2">
    <source>
        <dbReference type="Proteomes" id="UP000181790"/>
    </source>
</evidence>
<gene>
    <name evidence="1" type="ORF">BLX24_13365</name>
</gene>
<protein>
    <submittedName>
        <fullName evidence="1">Uncharacterized protein</fullName>
    </submittedName>
</protein>
<accession>A0A1S2VL87</accession>
<dbReference type="Proteomes" id="UP000181790">
    <property type="component" value="Unassembled WGS sequence"/>
</dbReference>
<dbReference type="EMBL" id="MORL01000006">
    <property type="protein sequence ID" value="OIN58558.1"/>
    <property type="molecule type" value="Genomic_DNA"/>
</dbReference>
<reference evidence="1 2" key="1">
    <citation type="submission" date="2016-10" db="EMBL/GenBank/DDBJ databases">
        <title>Arsenicibacter rosenii gen. nov., sp. nov., an efficient arsenic-methylating bacterium isolated from an arsenic-contaminated paddy soil.</title>
        <authorList>
            <person name="Huang K."/>
        </authorList>
    </citation>
    <scope>NUCLEOTIDE SEQUENCE [LARGE SCALE GENOMIC DNA]</scope>
    <source>
        <strain evidence="1 2">SM-1</strain>
    </source>
</reference>